<keyword evidence="3" id="KW-1185">Reference proteome</keyword>
<dbReference type="Gramene" id="OE9A104795T1">
    <property type="protein sequence ID" value="OE9A104795C1"/>
    <property type="gene ID" value="OE9A104795"/>
</dbReference>
<dbReference type="Pfam" id="PF12776">
    <property type="entry name" value="Myb_DNA-bind_3"/>
    <property type="match status" value="1"/>
</dbReference>
<name>A0A8S0RBW5_OLEEU</name>
<evidence type="ECO:0000259" key="1">
    <source>
        <dbReference type="Pfam" id="PF12776"/>
    </source>
</evidence>
<reference evidence="2 3" key="1">
    <citation type="submission" date="2019-12" db="EMBL/GenBank/DDBJ databases">
        <authorList>
            <person name="Alioto T."/>
            <person name="Alioto T."/>
            <person name="Gomez Garrido J."/>
        </authorList>
    </citation>
    <scope>NUCLEOTIDE SEQUENCE [LARGE SCALE GENOMIC DNA]</scope>
</reference>
<feature type="domain" description="Myb/SANT-like" evidence="1">
    <location>
        <begin position="6"/>
        <end position="70"/>
    </location>
</feature>
<dbReference type="AlphaFoldDB" id="A0A8S0RBW5"/>
<dbReference type="PANTHER" id="PTHR31704:SF37">
    <property type="entry name" value="HEAT SHOCK PROTEIN"/>
    <property type="match status" value="1"/>
</dbReference>
<gene>
    <name evidence="2" type="ORF">OLEA9_A104795</name>
</gene>
<evidence type="ECO:0000313" key="3">
    <source>
        <dbReference type="Proteomes" id="UP000594638"/>
    </source>
</evidence>
<sequence length="185" mass="22098">MRQVLLHKGWQHIAEIFNKSVEKNWTTSQMKNYWEKLQEQHKHLFELLRCTGIEYRSDTGTIVAPEYWWESKIKENLKYAKYKHMYCSEIYDIYGKQFDNIEDSTNIRTNLASIARSHRKGEISVAECVDELLLTDYVKESDVPHLFTLWFLHDKDNRNSYCAAKTTALCFKFVEYCFEQDNTAQ</sequence>
<comment type="caution">
    <text evidence="2">The sequence shown here is derived from an EMBL/GenBank/DDBJ whole genome shotgun (WGS) entry which is preliminary data.</text>
</comment>
<dbReference type="EMBL" id="CACTIH010002396">
    <property type="protein sequence ID" value="CAA2976285.1"/>
    <property type="molecule type" value="Genomic_DNA"/>
</dbReference>
<dbReference type="PANTHER" id="PTHR31704">
    <property type="entry name" value="MYB/SANT-LIKE DNA-BINDING DOMAIN PROTEIN-RELATED"/>
    <property type="match status" value="1"/>
</dbReference>
<dbReference type="InterPro" id="IPR024752">
    <property type="entry name" value="Myb/SANT-like_dom"/>
</dbReference>
<dbReference type="Proteomes" id="UP000594638">
    <property type="component" value="Unassembled WGS sequence"/>
</dbReference>
<evidence type="ECO:0000313" key="2">
    <source>
        <dbReference type="EMBL" id="CAA2976285.1"/>
    </source>
</evidence>
<organism evidence="2 3">
    <name type="scientific">Olea europaea subsp. europaea</name>
    <dbReference type="NCBI Taxonomy" id="158383"/>
    <lineage>
        <taxon>Eukaryota</taxon>
        <taxon>Viridiplantae</taxon>
        <taxon>Streptophyta</taxon>
        <taxon>Embryophyta</taxon>
        <taxon>Tracheophyta</taxon>
        <taxon>Spermatophyta</taxon>
        <taxon>Magnoliopsida</taxon>
        <taxon>eudicotyledons</taxon>
        <taxon>Gunneridae</taxon>
        <taxon>Pentapetalae</taxon>
        <taxon>asterids</taxon>
        <taxon>lamiids</taxon>
        <taxon>Lamiales</taxon>
        <taxon>Oleaceae</taxon>
        <taxon>Oleeae</taxon>
        <taxon>Olea</taxon>
    </lineage>
</organism>
<dbReference type="OrthoDB" id="911081at2759"/>
<accession>A0A8S0RBW5</accession>
<proteinExistence type="predicted"/>
<protein>
    <recommendedName>
        <fullName evidence="1">Myb/SANT-like domain-containing protein</fullName>
    </recommendedName>
</protein>